<accession>V4LEJ6</accession>
<evidence type="ECO:0000313" key="6">
    <source>
        <dbReference type="EMBL" id="ESQ38188.1"/>
    </source>
</evidence>
<dbReference type="EMBL" id="KI517537">
    <property type="protein sequence ID" value="ESQ38188.1"/>
    <property type="molecule type" value="Genomic_DNA"/>
</dbReference>
<sequence length="166" mass="18725">MAMLDQNKPWSIPIKLTASDTNSDGGGTITFPKTLLETQLFPLRGAARTKRVSHDNKEEIVDVHDYYRDISTFLVMKKDDEGNFKLSGWGTICDRREFKEGDTIGFWWENARLNFTPLIMSLVQPTPSKCKCKCQCKSKSKCKCKCKCYANTDANANVSSPIVLSD</sequence>
<evidence type="ECO:0000256" key="1">
    <source>
        <dbReference type="ARBA" id="ARBA00004123"/>
    </source>
</evidence>
<dbReference type="InterPro" id="IPR015300">
    <property type="entry name" value="DNA-bd_pseudobarrel_sf"/>
</dbReference>
<evidence type="ECO:0000256" key="3">
    <source>
        <dbReference type="ARBA" id="ARBA00023125"/>
    </source>
</evidence>
<dbReference type="KEGG" id="eus:EUTSA_v10029268mg"/>
<gene>
    <name evidence="6" type="ORF">EUTSA_v10029268mg</name>
</gene>
<dbReference type="Gene3D" id="2.40.330.10">
    <property type="entry name" value="DNA-binding pseudobarrel domain"/>
    <property type="match status" value="1"/>
</dbReference>
<evidence type="ECO:0000313" key="7">
    <source>
        <dbReference type="Proteomes" id="UP000030689"/>
    </source>
</evidence>
<dbReference type="PANTHER" id="PTHR34269">
    <property type="entry name" value="TRANSCRIPTION FACTOR B3-DOMAIN FAMILY-RELATED"/>
    <property type="match status" value="1"/>
</dbReference>
<dbReference type="Gramene" id="ESQ38188">
    <property type="protein sequence ID" value="ESQ38188"/>
    <property type="gene ID" value="EUTSA_v10029268mg"/>
</dbReference>
<evidence type="ECO:0000256" key="4">
    <source>
        <dbReference type="ARBA" id="ARBA00023163"/>
    </source>
</evidence>
<dbReference type="PANTHER" id="PTHR34269:SF2">
    <property type="entry name" value="BNAC03G29690D PROTEIN"/>
    <property type="match status" value="1"/>
</dbReference>
<evidence type="ECO:0008006" key="8">
    <source>
        <dbReference type="Google" id="ProtNLM"/>
    </source>
</evidence>
<keyword evidence="2" id="KW-0805">Transcription regulation</keyword>
<keyword evidence="3" id="KW-0238">DNA-binding</keyword>
<reference evidence="6 7" key="1">
    <citation type="journal article" date="2013" name="Front. Plant Sci.">
        <title>The Reference Genome of the Halophytic Plant Eutrema salsugineum.</title>
        <authorList>
            <person name="Yang R."/>
            <person name="Jarvis D.E."/>
            <person name="Chen H."/>
            <person name="Beilstein M.A."/>
            <person name="Grimwood J."/>
            <person name="Jenkins J."/>
            <person name="Shu S."/>
            <person name="Prochnik S."/>
            <person name="Xin M."/>
            <person name="Ma C."/>
            <person name="Schmutz J."/>
            <person name="Wing R.A."/>
            <person name="Mitchell-Olds T."/>
            <person name="Schumaker K.S."/>
            <person name="Wang X."/>
        </authorList>
    </citation>
    <scope>NUCLEOTIDE SEQUENCE [LARGE SCALE GENOMIC DNA]</scope>
</reference>
<organism evidence="6 7">
    <name type="scientific">Eutrema salsugineum</name>
    <name type="common">Saltwater cress</name>
    <name type="synonym">Sisymbrium salsugineum</name>
    <dbReference type="NCBI Taxonomy" id="72664"/>
    <lineage>
        <taxon>Eukaryota</taxon>
        <taxon>Viridiplantae</taxon>
        <taxon>Streptophyta</taxon>
        <taxon>Embryophyta</taxon>
        <taxon>Tracheophyta</taxon>
        <taxon>Spermatophyta</taxon>
        <taxon>Magnoliopsida</taxon>
        <taxon>eudicotyledons</taxon>
        <taxon>Gunneridae</taxon>
        <taxon>Pentapetalae</taxon>
        <taxon>rosids</taxon>
        <taxon>malvids</taxon>
        <taxon>Brassicales</taxon>
        <taxon>Brassicaceae</taxon>
        <taxon>Eutremeae</taxon>
        <taxon>Eutrema</taxon>
    </lineage>
</organism>
<evidence type="ECO:0000256" key="5">
    <source>
        <dbReference type="ARBA" id="ARBA00023242"/>
    </source>
</evidence>
<proteinExistence type="predicted"/>
<dbReference type="Proteomes" id="UP000030689">
    <property type="component" value="Unassembled WGS sequence"/>
</dbReference>
<keyword evidence="7" id="KW-1185">Reference proteome</keyword>
<dbReference type="InterPro" id="IPR051442">
    <property type="entry name" value="B3_domain"/>
</dbReference>
<keyword evidence="4" id="KW-0804">Transcription</keyword>
<evidence type="ECO:0000256" key="2">
    <source>
        <dbReference type="ARBA" id="ARBA00023015"/>
    </source>
</evidence>
<comment type="subcellular location">
    <subcellularLocation>
        <location evidence="1">Nucleus</location>
    </subcellularLocation>
</comment>
<dbReference type="SUPFAM" id="SSF101936">
    <property type="entry name" value="DNA-binding pseudobarrel domain"/>
    <property type="match status" value="1"/>
</dbReference>
<name>V4LEJ6_EUTSA</name>
<dbReference type="GO" id="GO:0003677">
    <property type="term" value="F:DNA binding"/>
    <property type="evidence" value="ECO:0007669"/>
    <property type="project" value="UniProtKB-KW"/>
</dbReference>
<dbReference type="AlphaFoldDB" id="V4LEJ6"/>
<dbReference type="GO" id="GO:0005634">
    <property type="term" value="C:nucleus"/>
    <property type="evidence" value="ECO:0007669"/>
    <property type="project" value="UniProtKB-SubCell"/>
</dbReference>
<protein>
    <recommendedName>
        <fullName evidence="8">TF-B3 domain-containing protein</fullName>
    </recommendedName>
</protein>
<keyword evidence="5" id="KW-0539">Nucleus</keyword>